<organism evidence="12 13">
    <name type="scientific">Sphingobacterium spiritivorum ATCC 33300</name>
    <dbReference type="NCBI Taxonomy" id="525372"/>
    <lineage>
        <taxon>Bacteria</taxon>
        <taxon>Pseudomonadati</taxon>
        <taxon>Bacteroidota</taxon>
        <taxon>Sphingobacteriia</taxon>
        <taxon>Sphingobacteriales</taxon>
        <taxon>Sphingobacteriaceae</taxon>
        <taxon>Sphingobacterium</taxon>
    </lineage>
</organism>
<dbReference type="SUPFAM" id="SSF57716">
    <property type="entry name" value="Glucocorticoid receptor-like (DNA-binding domain)"/>
    <property type="match status" value="1"/>
</dbReference>
<evidence type="ECO:0000256" key="9">
    <source>
        <dbReference type="ARBA" id="ARBA00022840"/>
    </source>
</evidence>
<keyword evidence="8" id="KW-0862">Zinc</keyword>
<evidence type="ECO:0000256" key="10">
    <source>
        <dbReference type="RuleBase" id="RU000544"/>
    </source>
</evidence>
<dbReference type="Gene3D" id="3.30.60.20">
    <property type="match status" value="1"/>
</dbReference>
<dbReference type="GO" id="GO:0046104">
    <property type="term" value="P:thymidine metabolic process"/>
    <property type="evidence" value="ECO:0007669"/>
    <property type="project" value="TreeGrafter"/>
</dbReference>
<dbReference type="InterPro" id="IPR027417">
    <property type="entry name" value="P-loop_NTPase"/>
</dbReference>
<dbReference type="Pfam" id="PF00265">
    <property type="entry name" value="TK"/>
    <property type="match status" value="1"/>
</dbReference>
<reference evidence="12 13" key="1">
    <citation type="submission" date="2009-01" db="EMBL/GenBank/DDBJ databases">
        <authorList>
            <person name="Qin X."/>
            <person name="Bachman B."/>
            <person name="Battles P."/>
            <person name="Bell A."/>
            <person name="Bess C."/>
            <person name="Bickham C."/>
            <person name="Chaboub L."/>
            <person name="Chen D."/>
            <person name="Coyle M."/>
            <person name="Deiros D.R."/>
            <person name="Dinh H."/>
            <person name="Forbes L."/>
            <person name="Fowler G."/>
            <person name="Francisco L."/>
            <person name="Fu Q."/>
            <person name="Gubbala S."/>
            <person name="Hale W."/>
            <person name="Han Y."/>
            <person name="Hemphill L."/>
            <person name="Highlander S.K."/>
            <person name="Hirani K."/>
            <person name="Hogues M."/>
            <person name="Jackson L."/>
            <person name="Jakkamsetti A."/>
            <person name="Javaid M."/>
            <person name="Jiang H."/>
            <person name="Korchina V."/>
            <person name="Kovar C."/>
            <person name="Lara F."/>
            <person name="Lee S."/>
            <person name="Mata R."/>
            <person name="Mathew T."/>
            <person name="Moen C."/>
            <person name="Morales K."/>
            <person name="Munidasa M."/>
            <person name="Nazareth L."/>
            <person name="Ngo R."/>
            <person name="Nguyen L."/>
            <person name="Okwuonu G."/>
            <person name="Ongeri F."/>
            <person name="Patil S."/>
            <person name="Petrosino J."/>
            <person name="Pham C."/>
            <person name="Pham P."/>
            <person name="Pu L.-L."/>
            <person name="Puazo M."/>
            <person name="Raj R."/>
            <person name="Reid J."/>
            <person name="Rouhana J."/>
            <person name="Saada N."/>
            <person name="Shang Y."/>
            <person name="Simmons D."/>
            <person name="Thornton R."/>
            <person name="Warren J."/>
            <person name="Weissenberger G."/>
            <person name="Zhang J."/>
            <person name="Zhang L."/>
            <person name="Zhou C."/>
            <person name="Zhu D."/>
            <person name="Muzny D."/>
            <person name="Worley K."/>
            <person name="Gibbs R."/>
        </authorList>
    </citation>
    <scope>NUCLEOTIDE SEQUENCE [LARGE SCALE GENOMIC DNA]</scope>
    <source>
        <strain evidence="12 13">ATCC 33300</strain>
    </source>
</reference>
<keyword evidence="3 10" id="KW-0237">DNA synthesis</keyword>
<evidence type="ECO:0000256" key="4">
    <source>
        <dbReference type="ARBA" id="ARBA00022679"/>
    </source>
</evidence>
<dbReference type="SUPFAM" id="SSF52540">
    <property type="entry name" value="P-loop containing nucleoside triphosphate hydrolases"/>
    <property type="match status" value="1"/>
</dbReference>
<comment type="similarity">
    <text evidence="1 11">Belongs to the thymidine kinase family.</text>
</comment>
<keyword evidence="9 10" id="KW-0067">ATP-binding</keyword>
<evidence type="ECO:0000256" key="11">
    <source>
        <dbReference type="RuleBase" id="RU004165"/>
    </source>
</evidence>
<evidence type="ECO:0000256" key="1">
    <source>
        <dbReference type="ARBA" id="ARBA00007587"/>
    </source>
</evidence>
<evidence type="ECO:0000256" key="8">
    <source>
        <dbReference type="ARBA" id="ARBA00022833"/>
    </source>
</evidence>
<evidence type="ECO:0000313" key="13">
    <source>
        <dbReference type="Proteomes" id="UP000006241"/>
    </source>
</evidence>
<dbReference type="PANTHER" id="PTHR11441">
    <property type="entry name" value="THYMIDINE KINASE"/>
    <property type="match status" value="1"/>
</dbReference>
<dbReference type="GO" id="GO:0071897">
    <property type="term" value="P:DNA biosynthetic process"/>
    <property type="evidence" value="ECO:0007669"/>
    <property type="project" value="UniProtKB-KW"/>
</dbReference>
<evidence type="ECO:0000256" key="2">
    <source>
        <dbReference type="ARBA" id="ARBA00012118"/>
    </source>
</evidence>
<dbReference type="InterPro" id="IPR001267">
    <property type="entry name" value="Thymidine_kinase"/>
</dbReference>
<comment type="caution">
    <text evidence="12">The sequence shown here is derived from an EMBL/GenBank/DDBJ whole genome shotgun (WGS) entry which is preliminary data.</text>
</comment>
<dbReference type="PANTHER" id="PTHR11441:SF0">
    <property type="entry name" value="THYMIDINE KINASE, CYTOSOLIC"/>
    <property type="match status" value="1"/>
</dbReference>
<keyword evidence="5" id="KW-0479">Metal-binding</keyword>
<evidence type="ECO:0000256" key="7">
    <source>
        <dbReference type="ARBA" id="ARBA00022777"/>
    </source>
</evidence>
<dbReference type="HOGENOM" id="CLU_064400_1_1_10"/>
<dbReference type="Gene3D" id="3.40.50.300">
    <property type="entry name" value="P-loop containing nucleotide triphosphate hydrolases"/>
    <property type="match status" value="1"/>
</dbReference>
<dbReference type="GO" id="GO:0005829">
    <property type="term" value="C:cytosol"/>
    <property type="evidence" value="ECO:0007669"/>
    <property type="project" value="TreeGrafter"/>
</dbReference>
<protein>
    <recommendedName>
        <fullName evidence="2 10">Thymidine kinase</fullName>
        <ecNumber evidence="2 10">2.7.1.21</ecNumber>
    </recommendedName>
</protein>
<sequence length="146" mass="16157">MEIFKPSVDIRYDEQRVVSHDQNSISSTPVSNSSAILLLSADTRVVGIDEAQFFDDELPNVCVQLANKGLRVIVAGLDMDFKGKPFGPIPALMAVAEHVTKVHAVCVRCGAPANYSYRLTDNDKQVLLGEKESYEPRCRSCYYNMG</sequence>
<name>C2G5L9_SPHSI</name>
<dbReference type="EC" id="2.7.1.21" evidence="2 10"/>
<dbReference type="GO" id="GO:0005524">
    <property type="term" value="F:ATP binding"/>
    <property type="evidence" value="ECO:0007669"/>
    <property type="project" value="UniProtKB-KW"/>
</dbReference>
<dbReference type="GO" id="GO:0004797">
    <property type="term" value="F:thymidine kinase activity"/>
    <property type="evidence" value="ECO:0007669"/>
    <property type="project" value="UniProtKB-EC"/>
</dbReference>
<dbReference type="AlphaFoldDB" id="C2G5L9"/>
<evidence type="ECO:0000313" key="12">
    <source>
        <dbReference type="EMBL" id="EEI89532.1"/>
    </source>
</evidence>
<gene>
    <name evidence="12" type="primary">tdk</name>
    <name evidence="12" type="ORF">HMPREF0765_4875</name>
</gene>
<dbReference type="PROSITE" id="PS00603">
    <property type="entry name" value="TK_CELLULAR_TYPE"/>
    <property type="match status" value="1"/>
</dbReference>
<dbReference type="NCBIfam" id="NF003296">
    <property type="entry name" value="PRK04296.1-1"/>
    <property type="match status" value="1"/>
</dbReference>
<evidence type="ECO:0000256" key="6">
    <source>
        <dbReference type="ARBA" id="ARBA00022741"/>
    </source>
</evidence>
<evidence type="ECO:0000256" key="5">
    <source>
        <dbReference type="ARBA" id="ARBA00022723"/>
    </source>
</evidence>
<accession>C2G5L9</accession>
<dbReference type="InterPro" id="IPR020633">
    <property type="entry name" value="Thymidine_kinase_CS"/>
</dbReference>
<keyword evidence="6 10" id="KW-0547">Nucleotide-binding</keyword>
<dbReference type="GO" id="GO:0046872">
    <property type="term" value="F:metal ion binding"/>
    <property type="evidence" value="ECO:0007669"/>
    <property type="project" value="UniProtKB-KW"/>
</dbReference>
<evidence type="ECO:0000256" key="3">
    <source>
        <dbReference type="ARBA" id="ARBA00022634"/>
    </source>
</evidence>
<keyword evidence="7 10" id="KW-0418">Kinase</keyword>
<keyword evidence="4 10" id="KW-0808">Transferase</keyword>
<dbReference type="EMBL" id="ACHB01000103">
    <property type="protein sequence ID" value="EEI89532.1"/>
    <property type="molecule type" value="Genomic_DNA"/>
</dbReference>
<comment type="catalytic activity">
    <reaction evidence="10">
        <text>thymidine + ATP = dTMP + ADP + H(+)</text>
        <dbReference type="Rhea" id="RHEA:19129"/>
        <dbReference type="ChEBI" id="CHEBI:15378"/>
        <dbReference type="ChEBI" id="CHEBI:17748"/>
        <dbReference type="ChEBI" id="CHEBI:30616"/>
        <dbReference type="ChEBI" id="CHEBI:63528"/>
        <dbReference type="ChEBI" id="CHEBI:456216"/>
        <dbReference type="EC" id="2.7.1.21"/>
    </reaction>
</comment>
<dbReference type="Proteomes" id="UP000006241">
    <property type="component" value="Unassembled WGS sequence"/>
</dbReference>
<proteinExistence type="inferred from homology"/>
<dbReference type="FunFam" id="3.30.60.20:FF:000048">
    <property type="entry name" value="Thymidine kinase"/>
    <property type="match status" value="1"/>
</dbReference>